<dbReference type="RefSeq" id="WP_265143541.1">
    <property type="nucleotide sequence ID" value="NZ_JAPCHZ010000001.1"/>
</dbReference>
<keyword evidence="1 2" id="KW-0129">CBS domain</keyword>
<keyword evidence="5" id="KW-1185">Reference proteome</keyword>
<dbReference type="PROSITE" id="PS51371">
    <property type="entry name" value="CBS"/>
    <property type="match status" value="2"/>
</dbReference>
<proteinExistence type="predicted"/>
<dbReference type="InterPro" id="IPR000644">
    <property type="entry name" value="CBS_dom"/>
</dbReference>
<dbReference type="InterPro" id="IPR046342">
    <property type="entry name" value="CBS_dom_sf"/>
</dbReference>
<dbReference type="SMART" id="SM00116">
    <property type="entry name" value="CBS"/>
    <property type="match status" value="2"/>
</dbReference>
<gene>
    <name evidence="4" type="ORF">OK344_03910</name>
</gene>
<organism evidence="4 5">
    <name type="scientific">Kaistella yananensis</name>
    <dbReference type="NCBI Taxonomy" id="2989820"/>
    <lineage>
        <taxon>Bacteria</taxon>
        <taxon>Pseudomonadati</taxon>
        <taxon>Bacteroidota</taxon>
        <taxon>Flavobacteriia</taxon>
        <taxon>Flavobacteriales</taxon>
        <taxon>Weeksellaceae</taxon>
        <taxon>Chryseobacterium group</taxon>
        <taxon>Kaistella</taxon>
    </lineage>
</organism>
<dbReference type="PANTHER" id="PTHR43080">
    <property type="entry name" value="CBS DOMAIN-CONTAINING PROTEIN CBSX3, MITOCHONDRIAL"/>
    <property type="match status" value="1"/>
</dbReference>
<comment type="caution">
    <text evidence="4">The sequence shown here is derived from an EMBL/GenBank/DDBJ whole genome shotgun (WGS) entry which is preliminary data.</text>
</comment>
<name>A0ABT3JKN5_9FLAO</name>
<dbReference type="InterPro" id="IPR051257">
    <property type="entry name" value="Diverse_CBS-Domain"/>
</dbReference>
<feature type="domain" description="CBS" evidence="3">
    <location>
        <begin position="9"/>
        <end position="68"/>
    </location>
</feature>
<dbReference type="SUPFAM" id="SSF54631">
    <property type="entry name" value="CBS-domain pair"/>
    <property type="match status" value="1"/>
</dbReference>
<evidence type="ECO:0000313" key="4">
    <source>
        <dbReference type="EMBL" id="MCW4451347.1"/>
    </source>
</evidence>
<accession>A0ABT3JKN5</accession>
<protein>
    <submittedName>
        <fullName evidence="4">CBS domain-containing protein</fullName>
    </submittedName>
</protein>
<evidence type="ECO:0000256" key="1">
    <source>
        <dbReference type="ARBA" id="ARBA00023122"/>
    </source>
</evidence>
<evidence type="ECO:0000313" key="5">
    <source>
        <dbReference type="Proteomes" id="UP001209107"/>
    </source>
</evidence>
<dbReference type="CDD" id="cd04623">
    <property type="entry name" value="CBS_pair_bac_euk"/>
    <property type="match status" value="1"/>
</dbReference>
<dbReference type="Pfam" id="PF00571">
    <property type="entry name" value="CBS"/>
    <property type="match status" value="2"/>
</dbReference>
<reference evidence="4 5" key="1">
    <citation type="submission" date="2022-10" db="EMBL/GenBank/DDBJ databases">
        <title>Kaistella sp. BT-6-1-3.</title>
        <authorList>
            <person name="Ai J."/>
            <person name="Deng Z."/>
        </authorList>
    </citation>
    <scope>NUCLEOTIDE SEQUENCE [LARGE SCALE GENOMIC DNA]</scope>
    <source>
        <strain evidence="4 5">BT6-1-3</strain>
    </source>
</reference>
<dbReference type="Proteomes" id="UP001209107">
    <property type="component" value="Unassembled WGS sequence"/>
</dbReference>
<dbReference type="EMBL" id="JAPCHZ010000001">
    <property type="protein sequence ID" value="MCW4451347.1"/>
    <property type="molecule type" value="Genomic_DNA"/>
</dbReference>
<dbReference type="InterPro" id="IPR044725">
    <property type="entry name" value="CBSX3_CBS_dom"/>
</dbReference>
<evidence type="ECO:0000259" key="3">
    <source>
        <dbReference type="PROSITE" id="PS51371"/>
    </source>
</evidence>
<evidence type="ECO:0000256" key="2">
    <source>
        <dbReference type="PROSITE-ProRule" id="PRU00703"/>
    </source>
</evidence>
<sequence length="142" mass="16109">MSNIATVLARKGNLFVSVNPEQTVLEALQLMADRNVGAVVVNDADTYHGIFTERDYSRNVILKNRHSSETKVKEVMSVNLPEIKPLDTLNHCMQLMADHNVRYLPVMEEGKMNGIISITDVIREKVIDQKEVIKQLKEYIQG</sequence>
<feature type="domain" description="CBS" evidence="3">
    <location>
        <begin position="76"/>
        <end position="132"/>
    </location>
</feature>
<dbReference type="Gene3D" id="3.10.580.10">
    <property type="entry name" value="CBS-domain"/>
    <property type="match status" value="1"/>
</dbReference>
<dbReference type="PANTHER" id="PTHR43080:SF2">
    <property type="entry name" value="CBS DOMAIN-CONTAINING PROTEIN"/>
    <property type="match status" value="1"/>
</dbReference>